<organism evidence="1 2">
    <name type="scientific">Pseudodesulfovibrio profundus</name>
    <dbReference type="NCBI Taxonomy" id="57320"/>
    <lineage>
        <taxon>Bacteria</taxon>
        <taxon>Pseudomonadati</taxon>
        <taxon>Thermodesulfobacteriota</taxon>
        <taxon>Desulfovibrionia</taxon>
        <taxon>Desulfovibrionales</taxon>
        <taxon>Desulfovibrionaceae</taxon>
    </lineage>
</organism>
<dbReference type="Proteomes" id="UP000219215">
    <property type="component" value="Chromosome DPRO"/>
</dbReference>
<dbReference type="AlphaFoldDB" id="A0A2C8F627"/>
<reference evidence="2" key="1">
    <citation type="submission" date="2017-09" db="EMBL/GenBank/DDBJ databases">
        <authorList>
            <person name="Regsiter A."/>
            <person name="William W."/>
        </authorList>
    </citation>
    <scope>NUCLEOTIDE SEQUENCE [LARGE SCALE GENOMIC DNA]</scope>
    <source>
        <strain evidence="2">500-1</strain>
    </source>
</reference>
<evidence type="ECO:0000313" key="1">
    <source>
        <dbReference type="EMBL" id="SOB57573.1"/>
    </source>
</evidence>
<dbReference type="RefSeq" id="WP_097010794.1">
    <property type="nucleotide sequence ID" value="NZ_LT907975.1"/>
</dbReference>
<proteinExistence type="predicted"/>
<accession>A0A2C8F627</accession>
<gene>
    <name evidence="1" type="ORF">DPRO_0688</name>
</gene>
<sequence>MDPRHLFIDERHTGMCVYCGTRPDTRDHVPSKVLLDEPYPPELPVVGACEKCNASFSLDEQYLACFLDCVIRGGAEASDLHRPNVKRILEGNPALQWRIEGARKRDEAGNLIWEPEAGRVRNVVLKLARGHAAYELYPKLEEPTVVSFAPMQILSDGEISAFEQLADGKLDLWPEIGSRAFLRAFGKSPDRLPLSGDWIVVQPDRYRYAVAETGGVIVRMVLSEYLACEVVWEM</sequence>
<dbReference type="KEGG" id="pprf:DPRO_0688"/>
<evidence type="ECO:0000313" key="2">
    <source>
        <dbReference type="Proteomes" id="UP000219215"/>
    </source>
</evidence>
<dbReference type="EMBL" id="LT907975">
    <property type="protein sequence ID" value="SOB57573.1"/>
    <property type="molecule type" value="Genomic_DNA"/>
</dbReference>
<dbReference type="OrthoDB" id="9757976at2"/>
<keyword evidence="2" id="KW-1185">Reference proteome</keyword>
<name>A0A2C8F627_9BACT</name>
<evidence type="ECO:0008006" key="3">
    <source>
        <dbReference type="Google" id="ProtNLM"/>
    </source>
</evidence>
<protein>
    <recommendedName>
        <fullName evidence="3">HNH endonuclease 5 domain-containing protein</fullName>
    </recommendedName>
</protein>